<dbReference type="PANTHER" id="PTHR10151:SF120">
    <property type="entry name" value="BIS(5'-ADENOSYL)-TRIPHOSPHATASE"/>
    <property type="match status" value="1"/>
</dbReference>
<dbReference type="SUPFAM" id="SSF53649">
    <property type="entry name" value="Alkaline phosphatase-like"/>
    <property type="match status" value="1"/>
</dbReference>
<dbReference type="Gene3D" id="3.40.720.10">
    <property type="entry name" value="Alkaline Phosphatase, subunit A"/>
    <property type="match status" value="1"/>
</dbReference>
<dbReference type="PIRSF" id="PIRSF031924">
    <property type="entry name" value="Pi-irrepressible_AP"/>
    <property type="match status" value="1"/>
</dbReference>
<dbReference type="Pfam" id="PF01663">
    <property type="entry name" value="Phosphodiest"/>
    <property type="match status" value="1"/>
</dbReference>
<evidence type="ECO:0000256" key="2">
    <source>
        <dbReference type="ARBA" id="ARBA00022723"/>
    </source>
</evidence>
<keyword evidence="3" id="KW-0732">Signal</keyword>
<dbReference type="GO" id="GO:0046872">
    <property type="term" value="F:metal ion binding"/>
    <property type="evidence" value="ECO:0007669"/>
    <property type="project" value="UniProtKB-KW"/>
</dbReference>
<dbReference type="GO" id="GO:0004035">
    <property type="term" value="F:alkaline phosphatase activity"/>
    <property type="evidence" value="ECO:0007669"/>
    <property type="project" value="InterPro"/>
</dbReference>
<dbReference type="AlphaFoldDB" id="A0A3G1QTG3"/>
<feature type="region of interest" description="Disordered" evidence="4">
    <location>
        <begin position="1"/>
        <end position="24"/>
    </location>
</feature>
<dbReference type="EMBL" id="KY931684">
    <property type="protein sequence ID" value="AWN00239.1"/>
    <property type="molecule type" value="Genomic_DNA"/>
</dbReference>
<keyword evidence="2" id="KW-0479">Metal-binding</keyword>
<accession>A0A3G1QTG3</accession>
<proteinExistence type="predicted"/>
<organism evidence="5">
    <name type="scientific">uncultured organism</name>
    <dbReference type="NCBI Taxonomy" id="155900"/>
    <lineage>
        <taxon>unclassified sequences</taxon>
        <taxon>environmental samples</taxon>
    </lineage>
</organism>
<dbReference type="InterPro" id="IPR002591">
    <property type="entry name" value="Phosphodiest/P_Trfase"/>
</dbReference>
<evidence type="ECO:0000256" key="1">
    <source>
        <dbReference type="ARBA" id="ARBA00022553"/>
    </source>
</evidence>
<reference evidence="5" key="1">
    <citation type="submission" date="2017-04" db="EMBL/GenBank/DDBJ databases">
        <title>Identification of novel phosphatase/phytase genes by screening of metagenomic libraries derived from soil samples.</title>
        <authorList>
            <person name="Castillo Villamizar G.A."/>
            <person name="Nacke H."/>
            <person name="Bohning M."/>
            <person name="Gullans E."/>
            <person name="Keiser K."/>
            <person name="Daniel R."/>
        </authorList>
    </citation>
    <scope>NUCLEOTIDE SEQUENCE</scope>
</reference>
<keyword evidence="1" id="KW-0597">Phosphoprotein</keyword>
<evidence type="ECO:0008006" key="6">
    <source>
        <dbReference type="Google" id="ProtNLM"/>
    </source>
</evidence>
<evidence type="ECO:0000256" key="4">
    <source>
        <dbReference type="SAM" id="MobiDB-lite"/>
    </source>
</evidence>
<dbReference type="InterPro" id="IPR017850">
    <property type="entry name" value="Alkaline_phosphatase_core_sf"/>
</dbReference>
<dbReference type="InterPro" id="IPR026263">
    <property type="entry name" value="Alkaline_phosphatase_prok"/>
</dbReference>
<evidence type="ECO:0000256" key="3">
    <source>
        <dbReference type="ARBA" id="ARBA00022729"/>
    </source>
</evidence>
<dbReference type="PANTHER" id="PTHR10151">
    <property type="entry name" value="ECTONUCLEOTIDE PYROPHOSPHATASE/PHOSPHODIESTERASE"/>
    <property type="match status" value="1"/>
</dbReference>
<name>A0A3G1QTG3_9ZZZZ</name>
<sequence length="612" mass="65510">MARLVVPRDKIRRARSGAKEPQGANEMNVRRRIFFSTLTLALACAMPCIAQTKPAAAPAAKKSVPSAKSSTANARPKLVVILVVDQMRADYVEHFRQQWTGGLARLVNEGAWFRQAAYPYETTVTCVGHTTISTGAFPLTSGVVANTWYERDEEGGAKNVACTADSHVKDIGIGGETSGGDSPARLRVDTFSDALREQSGGGTRVVAFSLKARAAVTLAGHRADAVAWHDARTGAWATSSFYGESVPEFLKQYVMAHPVNADYGKTWTLLLPESAYLYNDPVDRRHVPNGWTTSFPHPLRGLPADTAPGPAFYTQWDASPFSDAYMARMASAAVDSLKLGQGASTDFLAVSFSALDEIAHGTGPHSWEVQDILAHLDRDLGELFAHLDAKVGRGNYVVAFSADHGVAPIPEQAVHDGLGGGRVSTAAIRRAINQMTSESIGDASAVAAFTDEDLSFTAAADEKLRKKPEALDAIVRAIEATPGVSRVFRPSELYPLPQTPDPVRRAASLSYFPGRSGDLIVALKPYWIFGEAAGTGTTHGSANSYDQRVPLFFYGFGIHPGIFLTTASSADIAPTLAYLCGITLARVDGHLLTDAVTQTSETHAPVRVVNPN</sequence>
<protein>
    <recommendedName>
        <fullName evidence="6">Type I phosphodiesterase / nucleotide pyrophosphatase</fullName>
    </recommendedName>
</protein>
<dbReference type="Gene3D" id="3.30.1360.150">
    <property type="match status" value="1"/>
</dbReference>
<dbReference type="CDD" id="cd16016">
    <property type="entry name" value="AP-SPAP"/>
    <property type="match status" value="1"/>
</dbReference>
<evidence type="ECO:0000313" key="5">
    <source>
        <dbReference type="EMBL" id="AWN00239.1"/>
    </source>
</evidence>